<name>A0AAD9GAQ8_BABDI</name>
<proteinExistence type="predicted"/>
<sequence length="394" mass="43749">NADAFCYYIHTSCFLVPVSVISFIQHSDSHVSTFFSTADSEFSKFSYPDDPSDLLEMLCEYVRKIFTAFDFLSTRCKNYANCGGWMECYFGKSCQTENSASGSFTSNSDCKCENSDKYLCTASNPSVHDHCAQGECLNSGSSKTCDNSNGSVHKSKPGQKCSKKCPHPLQRFLCDGSSDSSVSKSLFVHSDITPMGFSPDKLSSTGRNGSSLHAVLKVFCDDGFYPLTRLVQFALCIFRNPPETLGELFAFFFRFGYSDVFTSNFESWINGEPGFYSGSDLKKAIQNLYGSSHSGNSHSNDLKSLYDCSSTKGSSGTPPTCGKYLYPLTYNAYNNKNFIEGFLDTYLSWVCYSAEKFEKKLKEFHHEASTKSLKCCLSSSCKIVECPCALPFLY</sequence>
<evidence type="ECO:0000313" key="1">
    <source>
        <dbReference type="EMBL" id="KAK1934935.1"/>
    </source>
</evidence>
<protein>
    <submittedName>
        <fullName evidence="1">Variant erythrocyte surface antigen-1 family protein</fullName>
    </submittedName>
</protein>
<reference evidence="1" key="1">
    <citation type="journal article" date="2014" name="Nucleic Acids Res.">
        <title>The evolutionary dynamics of variant antigen genes in Babesia reveal a history of genomic innovation underlying host-parasite interaction.</title>
        <authorList>
            <person name="Jackson A.P."/>
            <person name="Otto T.D."/>
            <person name="Darby A."/>
            <person name="Ramaprasad A."/>
            <person name="Xia D."/>
            <person name="Echaide I.E."/>
            <person name="Farber M."/>
            <person name="Gahlot S."/>
            <person name="Gamble J."/>
            <person name="Gupta D."/>
            <person name="Gupta Y."/>
            <person name="Jackson L."/>
            <person name="Malandrin L."/>
            <person name="Malas T.B."/>
            <person name="Moussa E."/>
            <person name="Nair M."/>
            <person name="Reid A.J."/>
            <person name="Sanders M."/>
            <person name="Sharma J."/>
            <person name="Tracey A."/>
            <person name="Quail M.A."/>
            <person name="Weir W."/>
            <person name="Wastling J.M."/>
            <person name="Hall N."/>
            <person name="Willadsen P."/>
            <person name="Lingelbach K."/>
            <person name="Shiels B."/>
            <person name="Tait A."/>
            <person name="Berriman M."/>
            <person name="Allred D.R."/>
            <person name="Pain A."/>
        </authorList>
    </citation>
    <scope>NUCLEOTIDE SEQUENCE</scope>
    <source>
        <strain evidence="1">1802A</strain>
    </source>
</reference>
<accession>A0AAD9GAQ8</accession>
<gene>
    <name evidence="1" type="ORF">X943_003452</name>
</gene>
<feature type="non-terminal residue" evidence="1">
    <location>
        <position position="394"/>
    </location>
</feature>
<feature type="non-terminal residue" evidence="1">
    <location>
        <position position="1"/>
    </location>
</feature>
<dbReference type="AlphaFoldDB" id="A0AAD9GAQ8"/>
<dbReference type="Proteomes" id="UP001195914">
    <property type="component" value="Unassembled WGS sequence"/>
</dbReference>
<keyword evidence="2" id="KW-1185">Reference proteome</keyword>
<organism evidence="1 2">
    <name type="scientific">Babesia divergens</name>
    <dbReference type="NCBI Taxonomy" id="32595"/>
    <lineage>
        <taxon>Eukaryota</taxon>
        <taxon>Sar</taxon>
        <taxon>Alveolata</taxon>
        <taxon>Apicomplexa</taxon>
        <taxon>Aconoidasida</taxon>
        <taxon>Piroplasmida</taxon>
        <taxon>Babesiidae</taxon>
        <taxon>Babesia</taxon>
    </lineage>
</organism>
<reference evidence="1" key="2">
    <citation type="submission" date="2021-05" db="EMBL/GenBank/DDBJ databases">
        <authorList>
            <person name="Pain A."/>
        </authorList>
    </citation>
    <scope>NUCLEOTIDE SEQUENCE</scope>
    <source>
        <strain evidence="1">1802A</strain>
    </source>
</reference>
<comment type="caution">
    <text evidence="1">The sequence shown here is derived from an EMBL/GenBank/DDBJ whole genome shotgun (WGS) entry which is preliminary data.</text>
</comment>
<evidence type="ECO:0000313" key="2">
    <source>
        <dbReference type="Proteomes" id="UP001195914"/>
    </source>
</evidence>
<dbReference type="EMBL" id="JAHBMH010000062">
    <property type="protein sequence ID" value="KAK1934935.1"/>
    <property type="molecule type" value="Genomic_DNA"/>
</dbReference>